<dbReference type="GO" id="GO:0009036">
    <property type="term" value="F:type II site-specific deoxyribonuclease activity"/>
    <property type="evidence" value="ECO:0007669"/>
    <property type="project" value="InterPro"/>
</dbReference>
<dbReference type="Gene3D" id="3.40.91.20">
    <property type="match status" value="1"/>
</dbReference>
<gene>
    <name evidence="1" type="ORF">SAMN05421804_10969</name>
</gene>
<organism evidence="1 2">
    <name type="scientific">Proteiniclasticum ruminis</name>
    <dbReference type="NCBI Taxonomy" id="398199"/>
    <lineage>
        <taxon>Bacteria</taxon>
        <taxon>Bacillati</taxon>
        <taxon>Bacillota</taxon>
        <taxon>Clostridia</taxon>
        <taxon>Eubacteriales</taxon>
        <taxon>Clostridiaceae</taxon>
        <taxon>Proteiniclasticum</taxon>
    </lineage>
</organism>
<reference evidence="1 2" key="1">
    <citation type="submission" date="2016-10" db="EMBL/GenBank/DDBJ databases">
        <authorList>
            <person name="de Groot N.N."/>
        </authorList>
    </citation>
    <scope>NUCLEOTIDE SEQUENCE [LARGE SCALE GENOMIC DNA]</scope>
    <source>
        <strain evidence="1 2">CGMCC 1.5058</strain>
    </source>
</reference>
<proteinExistence type="predicted"/>
<evidence type="ECO:0000313" key="2">
    <source>
        <dbReference type="Proteomes" id="UP000183255"/>
    </source>
</evidence>
<sequence>MKINHILPLVNINNTFNDIRVQSMLEILQLRITQMEHPLGSKLFHLNPIRQGNGVKTIKDTLMKSLTSDGWVLEHRLDLSVTQRKPGPIDAVLPLNDGSSKYIAIEWETGNISSSHRAVNKLVSGLLTEKILCGVLILPSSEMYRYLTDRVGNFDELQPYFQVWSKANYPVEEGCIVVIEVEHDLLSTDVPLLAKGTDGRALK</sequence>
<dbReference type="SUPFAM" id="SSF52980">
    <property type="entry name" value="Restriction endonuclease-like"/>
    <property type="match status" value="1"/>
</dbReference>
<accession>A0A1G8RUA9</accession>
<dbReference type="Proteomes" id="UP000183255">
    <property type="component" value="Unassembled WGS sequence"/>
</dbReference>
<name>A0A1G8RUA9_9CLOT</name>
<protein>
    <submittedName>
        <fullName evidence="1">Restriction endonuclease BamHI</fullName>
    </submittedName>
</protein>
<evidence type="ECO:0000313" key="1">
    <source>
        <dbReference type="EMBL" id="SDJ19920.1"/>
    </source>
</evidence>
<keyword evidence="1" id="KW-0255">Endonuclease</keyword>
<keyword evidence="1" id="KW-0540">Nuclease</keyword>
<keyword evidence="1" id="KW-0378">Hydrolase</keyword>
<dbReference type="GO" id="GO:0000287">
    <property type="term" value="F:magnesium ion binding"/>
    <property type="evidence" value="ECO:0007669"/>
    <property type="project" value="InterPro"/>
</dbReference>
<dbReference type="InterPro" id="IPR011338">
    <property type="entry name" value="BamHI/BglII/BstY"/>
</dbReference>
<dbReference type="InterPro" id="IPR011335">
    <property type="entry name" value="Restrct_endonuc-II-like"/>
</dbReference>
<dbReference type="Pfam" id="PF02923">
    <property type="entry name" value="BamHI"/>
    <property type="match status" value="1"/>
</dbReference>
<dbReference type="EMBL" id="FNDZ01000009">
    <property type="protein sequence ID" value="SDJ19920.1"/>
    <property type="molecule type" value="Genomic_DNA"/>
</dbReference>
<dbReference type="RefSeq" id="WP_031577377.1">
    <property type="nucleotide sequence ID" value="NZ_FNDZ01000009.1"/>
</dbReference>
<dbReference type="GO" id="GO:0003677">
    <property type="term" value="F:DNA binding"/>
    <property type="evidence" value="ECO:0007669"/>
    <property type="project" value="InterPro"/>
</dbReference>
<dbReference type="InterPro" id="IPR004194">
    <property type="entry name" value="Restrct_endonuc_II_BamHI"/>
</dbReference>
<dbReference type="PIRSF" id="PIRSF009309">
    <property type="entry name" value="Restrict_endonuc_II_BamHI"/>
    <property type="match status" value="1"/>
</dbReference>
<dbReference type="AlphaFoldDB" id="A0A1G8RUA9"/>
<dbReference type="GO" id="GO:0009307">
    <property type="term" value="P:DNA restriction-modification system"/>
    <property type="evidence" value="ECO:0007669"/>
    <property type="project" value="InterPro"/>
</dbReference>